<name>A0ABQ6HPK2_9MICO</name>
<proteinExistence type="predicted"/>
<dbReference type="InterPro" id="IPR016181">
    <property type="entry name" value="Acyl_CoA_acyltransferase"/>
</dbReference>
<dbReference type="InterPro" id="IPR000182">
    <property type="entry name" value="GNAT_dom"/>
</dbReference>
<dbReference type="CDD" id="cd04301">
    <property type="entry name" value="NAT_SF"/>
    <property type="match status" value="1"/>
</dbReference>
<dbReference type="Pfam" id="PF13302">
    <property type="entry name" value="Acetyltransf_3"/>
    <property type="match status" value="1"/>
</dbReference>
<accession>A0ABQ6HPK2</accession>
<sequence>MTDLTTERLTLRPATEAEATRIVDRTPAATDRWAADFPFEGDVVGATMFLRASKDDGEQQPFGFYVIERRADGRAIGGIGFKGRPRDGVVEIGYGLAPSARGAGYAAEAVGALIDLAREHGLVRVVADTAQDNIASQRTLARAGLIRADETGEPDETVDELRYQIDL</sequence>
<evidence type="ECO:0000313" key="2">
    <source>
        <dbReference type="EMBL" id="GMA20396.1"/>
    </source>
</evidence>
<protein>
    <recommendedName>
        <fullName evidence="1">N-acetyltransferase domain-containing protein</fullName>
    </recommendedName>
</protein>
<dbReference type="EMBL" id="BSUJ01000001">
    <property type="protein sequence ID" value="GMA20396.1"/>
    <property type="molecule type" value="Genomic_DNA"/>
</dbReference>
<dbReference type="SUPFAM" id="SSF55729">
    <property type="entry name" value="Acyl-CoA N-acyltransferases (Nat)"/>
    <property type="match status" value="1"/>
</dbReference>
<reference evidence="3" key="1">
    <citation type="journal article" date="2019" name="Int. J. Syst. Evol. Microbiol.">
        <title>The Global Catalogue of Microorganisms (GCM) 10K type strain sequencing project: providing services to taxonomists for standard genome sequencing and annotation.</title>
        <authorList>
            <consortium name="The Broad Institute Genomics Platform"/>
            <consortium name="The Broad Institute Genome Sequencing Center for Infectious Disease"/>
            <person name="Wu L."/>
            <person name="Ma J."/>
        </authorList>
    </citation>
    <scope>NUCLEOTIDE SEQUENCE [LARGE SCALE GENOMIC DNA]</scope>
    <source>
        <strain evidence="3">NBRC 105830</strain>
    </source>
</reference>
<dbReference type="RefSeq" id="WP_241446370.1">
    <property type="nucleotide sequence ID" value="NZ_BSUJ01000001.1"/>
</dbReference>
<comment type="caution">
    <text evidence="2">The sequence shown here is derived from an EMBL/GenBank/DDBJ whole genome shotgun (WGS) entry which is preliminary data.</text>
</comment>
<dbReference type="InterPro" id="IPR051908">
    <property type="entry name" value="Ribosomal_N-acetyltransferase"/>
</dbReference>
<organism evidence="2 3">
    <name type="scientific">Arsenicicoccus piscis</name>
    <dbReference type="NCBI Taxonomy" id="673954"/>
    <lineage>
        <taxon>Bacteria</taxon>
        <taxon>Bacillati</taxon>
        <taxon>Actinomycetota</taxon>
        <taxon>Actinomycetes</taxon>
        <taxon>Micrococcales</taxon>
        <taxon>Intrasporangiaceae</taxon>
        <taxon>Arsenicicoccus</taxon>
    </lineage>
</organism>
<evidence type="ECO:0000259" key="1">
    <source>
        <dbReference type="PROSITE" id="PS51186"/>
    </source>
</evidence>
<gene>
    <name evidence="2" type="ORF">GCM10025862_24170</name>
</gene>
<dbReference type="Gene3D" id="3.40.630.30">
    <property type="match status" value="1"/>
</dbReference>
<dbReference type="Proteomes" id="UP001157109">
    <property type="component" value="Unassembled WGS sequence"/>
</dbReference>
<keyword evidence="3" id="KW-1185">Reference proteome</keyword>
<feature type="domain" description="N-acetyltransferase" evidence="1">
    <location>
        <begin position="9"/>
        <end position="167"/>
    </location>
</feature>
<evidence type="ECO:0000313" key="3">
    <source>
        <dbReference type="Proteomes" id="UP001157109"/>
    </source>
</evidence>
<dbReference type="PANTHER" id="PTHR43441:SF6">
    <property type="entry name" value="N-ACETYLTRANSFERASE DOMAIN-CONTAINING PROTEIN"/>
    <property type="match status" value="1"/>
</dbReference>
<dbReference type="PROSITE" id="PS51186">
    <property type="entry name" value="GNAT"/>
    <property type="match status" value="1"/>
</dbReference>
<dbReference type="PANTHER" id="PTHR43441">
    <property type="entry name" value="RIBOSOMAL-PROTEIN-SERINE ACETYLTRANSFERASE"/>
    <property type="match status" value="1"/>
</dbReference>